<evidence type="ECO:0000259" key="6">
    <source>
        <dbReference type="PROSITE" id="PS50011"/>
    </source>
</evidence>
<dbReference type="SUPFAM" id="SSF52540">
    <property type="entry name" value="P-loop containing nucleoside triphosphate hydrolases"/>
    <property type="match status" value="1"/>
</dbReference>
<keyword evidence="4" id="KW-0902">Two-component regulatory system</keyword>
<feature type="coiled-coil region" evidence="5">
    <location>
        <begin position="1502"/>
        <end position="1564"/>
    </location>
</feature>
<evidence type="ECO:0000256" key="1">
    <source>
        <dbReference type="ARBA" id="ARBA00000085"/>
    </source>
</evidence>
<dbReference type="SMART" id="SM00220">
    <property type="entry name" value="S_TKc"/>
    <property type="match status" value="1"/>
</dbReference>
<accession>A0A1U7I6Q4</accession>
<keyword evidence="3 8" id="KW-0418">Kinase</keyword>
<dbReference type="SMART" id="SM00387">
    <property type="entry name" value="HATPase_c"/>
    <property type="match status" value="1"/>
</dbReference>
<keyword evidence="8" id="KW-0723">Serine/threonine-protein kinase</keyword>
<dbReference type="EC" id="2.7.13.3" evidence="2"/>
<dbReference type="InterPro" id="IPR011009">
    <property type="entry name" value="Kinase-like_dom_sf"/>
</dbReference>
<evidence type="ECO:0000256" key="3">
    <source>
        <dbReference type="ARBA" id="ARBA00022777"/>
    </source>
</evidence>
<dbReference type="Pfam" id="PF02518">
    <property type="entry name" value="HATPase_c"/>
    <property type="match status" value="1"/>
</dbReference>
<dbReference type="PROSITE" id="PS00108">
    <property type="entry name" value="PROTEIN_KINASE_ST"/>
    <property type="match status" value="1"/>
</dbReference>
<dbReference type="Pfam" id="PF01590">
    <property type="entry name" value="GAF"/>
    <property type="match status" value="1"/>
</dbReference>
<dbReference type="InterPro" id="IPR003594">
    <property type="entry name" value="HATPase_dom"/>
</dbReference>
<dbReference type="GO" id="GO:0005524">
    <property type="term" value="F:ATP binding"/>
    <property type="evidence" value="ECO:0007669"/>
    <property type="project" value="InterPro"/>
</dbReference>
<dbReference type="Pfam" id="PF13191">
    <property type="entry name" value="AAA_16"/>
    <property type="match status" value="1"/>
</dbReference>
<dbReference type="PRINTS" id="PR00344">
    <property type="entry name" value="BCTRLSENSOR"/>
</dbReference>
<dbReference type="RefSeq" id="WP_073596666.1">
    <property type="nucleotide sequence ID" value="NZ_MRCE01000044.1"/>
</dbReference>
<dbReference type="PROSITE" id="PS50011">
    <property type="entry name" value="PROTEIN_KINASE_DOM"/>
    <property type="match status" value="1"/>
</dbReference>
<dbReference type="InterPro" id="IPR029016">
    <property type="entry name" value="GAF-like_dom_sf"/>
</dbReference>
<feature type="domain" description="Protein kinase" evidence="6">
    <location>
        <begin position="7"/>
        <end position="270"/>
    </location>
</feature>
<organism evidence="8 9">
    <name type="scientific">[Phormidium ambiguum] IAM M-71</name>
    <dbReference type="NCBI Taxonomy" id="454136"/>
    <lineage>
        <taxon>Bacteria</taxon>
        <taxon>Bacillati</taxon>
        <taxon>Cyanobacteriota</taxon>
        <taxon>Cyanophyceae</taxon>
        <taxon>Oscillatoriophycideae</taxon>
        <taxon>Aerosakkonematales</taxon>
        <taxon>Aerosakkonemataceae</taxon>
        <taxon>Floridanema</taxon>
    </lineage>
</organism>
<evidence type="ECO:0000256" key="4">
    <source>
        <dbReference type="ARBA" id="ARBA00023012"/>
    </source>
</evidence>
<dbReference type="InterPro" id="IPR041664">
    <property type="entry name" value="AAA_16"/>
</dbReference>
<dbReference type="Pfam" id="PF00069">
    <property type="entry name" value="Pkinase"/>
    <property type="match status" value="1"/>
</dbReference>
<dbReference type="CDD" id="cd14014">
    <property type="entry name" value="STKc_PknB_like"/>
    <property type="match status" value="1"/>
</dbReference>
<dbReference type="SUPFAM" id="SSF55781">
    <property type="entry name" value="GAF domain-like"/>
    <property type="match status" value="1"/>
</dbReference>
<keyword evidence="3 8" id="KW-0808">Transferase</keyword>
<dbReference type="SUPFAM" id="SSF47384">
    <property type="entry name" value="Homodimeric domain of signal transducing histidine kinase"/>
    <property type="match status" value="1"/>
</dbReference>
<feature type="domain" description="Histidine kinase" evidence="7">
    <location>
        <begin position="1573"/>
        <end position="1840"/>
    </location>
</feature>
<evidence type="ECO:0000256" key="2">
    <source>
        <dbReference type="ARBA" id="ARBA00012438"/>
    </source>
</evidence>
<evidence type="ECO:0000256" key="5">
    <source>
        <dbReference type="SAM" id="Coils"/>
    </source>
</evidence>
<dbReference type="InterPro" id="IPR053159">
    <property type="entry name" value="Hybrid_Histidine_Kinase"/>
</dbReference>
<dbReference type="PROSITE" id="PS50109">
    <property type="entry name" value="HIS_KIN"/>
    <property type="match status" value="1"/>
</dbReference>
<dbReference type="PANTHER" id="PTHR43642">
    <property type="entry name" value="HYBRID SIGNAL TRANSDUCTION HISTIDINE KINASE G"/>
    <property type="match status" value="1"/>
</dbReference>
<dbReference type="Gene3D" id="3.40.50.300">
    <property type="entry name" value="P-loop containing nucleotide triphosphate hydrolases"/>
    <property type="match status" value="1"/>
</dbReference>
<dbReference type="SMART" id="SM00065">
    <property type="entry name" value="GAF"/>
    <property type="match status" value="1"/>
</dbReference>
<dbReference type="PANTHER" id="PTHR43642:SF1">
    <property type="entry name" value="HYBRID SIGNAL TRANSDUCTION HISTIDINE KINASE G"/>
    <property type="match status" value="1"/>
</dbReference>
<dbReference type="Gene3D" id="3.30.450.40">
    <property type="match status" value="1"/>
</dbReference>
<dbReference type="InterPro" id="IPR036097">
    <property type="entry name" value="HisK_dim/P_sf"/>
</dbReference>
<dbReference type="InterPro" id="IPR027417">
    <property type="entry name" value="P-loop_NTPase"/>
</dbReference>
<dbReference type="InterPro" id="IPR004358">
    <property type="entry name" value="Sig_transdc_His_kin-like_C"/>
</dbReference>
<dbReference type="Gene3D" id="1.10.510.10">
    <property type="entry name" value="Transferase(Phosphotransferase) domain 1"/>
    <property type="match status" value="1"/>
</dbReference>
<dbReference type="OrthoDB" id="569699at2"/>
<comment type="catalytic activity">
    <reaction evidence="1">
        <text>ATP + protein L-histidine = ADP + protein N-phospho-L-histidine.</text>
        <dbReference type="EC" id="2.7.13.3"/>
    </reaction>
</comment>
<dbReference type="EMBL" id="MRCE01000044">
    <property type="protein sequence ID" value="OKH31956.1"/>
    <property type="molecule type" value="Genomic_DNA"/>
</dbReference>
<dbReference type="STRING" id="454136.NIES2119_27400"/>
<evidence type="ECO:0000313" key="9">
    <source>
        <dbReference type="Proteomes" id="UP000185860"/>
    </source>
</evidence>
<dbReference type="SUPFAM" id="SSF55874">
    <property type="entry name" value="ATPase domain of HSP90 chaperone/DNA topoisomerase II/histidine kinase"/>
    <property type="match status" value="1"/>
</dbReference>
<evidence type="ECO:0000259" key="7">
    <source>
        <dbReference type="PROSITE" id="PS50109"/>
    </source>
</evidence>
<comment type="caution">
    <text evidence="8">The sequence shown here is derived from an EMBL/GenBank/DDBJ whole genome shotgun (WGS) entry which is preliminary data.</text>
</comment>
<dbReference type="GO" id="GO:0000155">
    <property type="term" value="F:phosphorelay sensor kinase activity"/>
    <property type="evidence" value="ECO:0007669"/>
    <property type="project" value="InterPro"/>
</dbReference>
<dbReference type="InterPro" id="IPR036890">
    <property type="entry name" value="HATPase_C_sf"/>
</dbReference>
<proteinExistence type="predicted"/>
<dbReference type="Gene3D" id="1.10.287.130">
    <property type="match status" value="1"/>
</dbReference>
<dbReference type="InterPro" id="IPR003018">
    <property type="entry name" value="GAF"/>
</dbReference>
<dbReference type="InterPro" id="IPR008271">
    <property type="entry name" value="Ser/Thr_kinase_AS"/>
</dbReference>
<name>A0A1U7I6Q4_9CYAN</name>
<sequence>MLTLPGYQLTEAIHEGVKTVIYRGIKLPSQTSVIIKTLLAEYPTLEEISRLRHEYKIIFSLNIQGIPKAIGLENYKNGLALILEDFQGGSIKKLISTQKISILAFLSIARQLAETLHELHQNHIIHKDIKPQNILITPQNWLVKLIDFSIASRLSRETPTISNPDLLEGTLIYMSPEQTGRMNRSLDYRTDFYSLGVTFYEILTGELPFKTNDPLELVHCHIAKTPVPPHQVNPEIPLAISEIVMKLMAKNAEDRYQSALGLKADIETCFNQLVLGGEILNFVPGEMDKSGQFLIPQKLYGREEEVTELLETFNRVAAGATEMMLVSGYSGIGKTSVVNEVHKPIVRQRGYFISGKFDQFKRNIPYSALIQALSELMRQLLTENQEKIAVWQLKLLEALGQNGQVIIDVIPEVEWIIGKQPEVVQLGPTESQNRFTGVFQKFISVFARKEHPLVLFLDDLQWADSASLKLIELIITDAASQFLLLIGAYRDNEVNPTHATIQTIEKIQQTGAVVNNIVLEALSLENILALVNDTLVETVSSSHLKKAKNTELARTRPLAELLFNKTQGNPFFLTTLLSTLYSDKLLTFDFTEGRWLWDLEQIQALGITDYNVVELVARNIQKLPETTQEVLKLAACIGNTFNLDNLAVVNEQSLLTTADELWEALQAGLILPLSSDYKIPLFVDELEQRYLQDKDLRVSYKFLHDRVQQAAYSLIPESERKVTHLKIGRLLLQKTAKFALAENIFDIVNQLNIGREFITKEAEQEELAKLNLMAGRKALAATAYDAAARYLNVGLQLLPPDSWERKYELTRDLFVETASAEYLNINLDRAKQLSDVVLERAKTLLEKVPVYETQIQFYIAQNQMQAAIDTALPILKMLGVSLPKNPSKLNILVGLIQTKIIFARKLIEELADLREMTDPYKLASMRILITVTPATFIAKPDLLPLVIFTLIKLSVNYGNSHLAAYAYGYYAFMLCGGLGDIDSGYRFGKLSLQVLSKFYAREIQPKVELLFNTGLKAWKEPFKETIKPLFEGIQTALEVGDLESACHNAMNYCSHLLIRGETLELVEQEQRKYTDVMLKLKQDFQLINTQIWFQFVLNLAGKSPDKYCLVGESFNERETLPLLIKNNNGISTFNVYFLKAWMLFLFKDYARSIEYARLAEKYLDKVSGMSAVTNHKLYYSLALLAHYSYVSKTDRKQYLFQVKLNQKALKKWAFHAPSNCQNKYELVEAEKSRILGQDVLAMKYYDRAIQGAKQQGFIQEEALANELASEFYFSRNREKVAQTYLTEAYYSYIRWGAKAKVQDLEQRYPGFFLKILKREDAGFNVTRTTTSTTGGSSSALDLVTVTKASQAISSEIVLDKLLSKLMQITIENVGASKGYLLLSKSGKLVLVAEGAVEKSKVRVLPSVPVESRPDLPLSIINYVERSQQTVVLNNATVEGLFTNDPYILKAQPKSIFCWPLTHKGKFTGILYLENNLSVGAFTPARLSVLKLLAAQAAISLENATLYEELQTYSQQLEAKNQELDNKNEALQKSEVQLKEKNEALEKYLHKLQQTQAQLVQTEKISSLGQLVASVAHEVNNPVSFINGNLHHASEYVQDLLNLLNLYQHHFPSPPAEIQAEIETMELEYIREDLPKMLSSMQVGTDKIREIMQSLRNFSRVDDGSARSVNIHDGLESTLMILQHRLKAKGELKAIRVVKEYGNLPKVECYNGQLNQVFMNILANAIDAMEKERVSNEKEIRIRTELENRPLIINEEESNYSSIPNYQFVIIRIKDNGPGMTEKVRTKLFNPFFTTKPICKGTGLGLSISYQIVVEKHGGKIECISAPGEGTEFVIMIPLRRETTKLLMQVNS</sequence>
<dbReference type="InterPro" id="IPR005467">
    <property type="entry name" value="His_kinase_dom"/>
</dbReference>
<keyword evidence="5" id="KW-0175">Coiled coil</keyword>
<protein>
    <recommendedName>
        <fullName evidence="2">histidine kinase</fullName>
        <ecNumber evidence="2">2.7.13.3</ecNumber>
    </recommendedName>
</protein>
<dbReference type="GO" id="GO:0004674">
    <property type="term" value="F:protein serine/threonine kinase activity"/>
    <property type="evidence" value="ECO:0007669"/>
    <property type="project" value="UniProtKB-KW"/>
</dbReference>
<evidence type="ECO:0000313" key="8">
    <source>
        <dbReference type="EMBL" id="OKH31956.1"/>
    </source>
</evidence>
<dbReference type="Proteomes" id="UP000185860">
    <property type="component" value="Unassembled WGS sequence"/>
</dbReference>
<reference evidence="8 9" key="1">
    <citation type="submission" date="2016-11" db="EMBL/GenBank/DDBJ databases">
        <title>Draft Genome Sequences of Nine Cyanobacterial Strains from Diverse Habitats.</title>
        <authorList>
            <person name="Zhu T."/>
            <person name="Hou S."/>
            <person name="Lu X."/>
            <person name="Hess W.R."/>
        </authorList>
    </citation>
    <scope>NUCLEOTIDE SEQUENCE [LARGE SCALE GENOMIC DNA]</scope>
    <source>
        <strain evidence="8 9">IAM M-71</strain>
    </source>
</reference>
<dbReference type="SUPFAM" id="SSF56112">
    <property type="entry name" value="Protein kinase-like (PK-like)"/>
    <property type="match status" value="1"/>
</dbReference>
<dbReference type="InterPro" id="IPR000719">
    <property type="entry name" value="Prot_kinase_dom"/>
</dbReference>
<gene>
    <name evidence="8" type="ORF">NIES2119_27400</name>
</gene>
<dbReference type="Gene3D" id="3.30.565.10">
    <property type="entry name" value="Histidine kinase-like ATPase, C-terminal domain"/>
    <property type="match status" value="1"/>
</dbReference>